<protein>
    <submittedName>
        <fullName evidence="2">Uncharacterized protein</fullName>
    </submittedName>
</protein>
<keyword evidence="3" id="KW-1185">Reference proteome</keyword>
<evidence type="ECO:0000313" key="3">
    <source>
        <dbReference type="Proteomes" id="UP001221189"/>
    </source>
</evidence>
<dbReference type="Proteomes" id="UP001221189">
    <property type="component" value="Unassembled WGS sequence"/>
</dbReference>
<feature type="transmembrane region" description="Helical" evidence="1">
    <location>
        <begin position="70"/>
        <end position="93"/>
    </location>
</feature>
<accession>A0ABT5KE83</accession>
<feature type="transmembrane region" description="Helical" evidence="1">
    <location>
        <begin position="39"/>
        <end position="58"/>
    </location>
</feature>
<keyword evidence="1" id="KW-1133">Transmembrane helix</keyword>
<organism evidence="2 3">
    <name type="scientific">Roseateles albus</name>
    <dbReference type="NCBI Taxonomy" id="2987525"/>
    <lineage>
        <taxon>Bacteria</taxon>
        <taxon>Pseudomonadati</taxon>
        <taxon>Pseudomonadota</taxon>
        <taxon>Betaproteobacteria</taxon>
        <taxon>Burkholderiales</taxon>
        <taxon>Sphaerotilaceae</taxon>
        <taxon>Roseateles</taxon>
    </lineage>
</organism>
<evidence type="ECO:0000313" key="2">
    <source>
        <dbReference type="EMBL" id="MDC8771707.1"/>
    </source>
</evidence>
<gene>
    <name evidence="2" type="ORF">PRZ03_09020</name>
</gene>
<keyword evidence="1" id="KW-0812">Transmembrane</keyword>
<dbReference type="RefSeq" id="WP_263533861.1">
    <property type="nucleotide sequence ID" value="NZ_JAQQXT010000004.1"/>
</dbReference>
<comment type="caution">
    <text evidence="2">The sequence shown here is derived from an EMBL/GenBank/DDBJ whole genome shotgun (WGS) entry which is preliminary data.</text>
</comment>
<evidence type="ECO:0000256" key="1">
    <source>
        <dbReference type="SAM" id="Phobius"/>
    </source>
</evidence>
<keyword evidence="1" id="KW-0472">Membrane</keyword>
<reference evidence="2 3" key="1">
    <citation type="submission" date="2022-10" db="EMBL/GenBank/DDBJ databases">
        <title>Paucibacter sp. hw1 Genome sequencing.</title>
        <authorList>
            <person name="Park S."/>
        </authorList>
    </citation>
    <scope>NUCLEOTIDE SEQUENCE [LARGE SCALE GENOMIC DNA]</scope>
    <source>
        <strain evidence="3">hw1</strain>
    </source>
</reference>
<proteinExistence type="predicted"/>
<name>A0ABT5KE83_9BURK</name>
<sequence>MNAATKNAVESALVALLAAACCLWFLISAANAEGEPSAALLTFLSLGIAAGLMAHWVFMGQALKRSGRRLLPWMLALVLLAPLASVALLVLLYSDDEKQQQV</sequence>
<dbReference type="EMBL" id="JAQQXT010000004">
    <property type="protein sequence ID" value="MDC8771707.1"/>
    <property type="molecule type" value="Genomic_DNA"/>
</dbReference>
<dbReference type="PROSITE" id="PS51257">
    <property type="entry name" value="PROKAR_LIPOPROTEIN"/>
    <property type="match status" value="1"/>
</dbReference>